<evidence type="ECO:0000313" key="9">
    <source>
        <dbReference type="EMBL" id="KAA0912259.1"/>
    </source>
</evidence>
<evidence type="ECO:0000256" key="8">
    <source>
        <dbReference type="SAM" id="Coils"/>
    </source>
</evidence>
<keyword evidence="5" id="KW-0812">Transmembrane</keyword>
<dbReference type="InterPro" id="IPR051906">
    <property type="entry name" value="TolC-like"/>
</dbReference>
<dbReference type="EMBL" id="VINQ01000015">
    <property type="protein sequence ID" value="KAA0912259.1"/>
    <property type="molecule type" value="Genomic_DNA"/>
</dbReference>
<accession>A0A5A9Z5H4</accession>
<evidence type="ECO:0000256" key="5">
    <source>
        <dbReference type="ARBA" id="ARBA00022692"/>
    </source>
</evidence>
<evidence type="ECO:0008006" key="11">
    <source>
        <dbReference type="Google" id="ProtNLM"/>
    </source>
</evidence>
<evidence type="ECO:0000256" key="1">
    <source>
        <dbReference type="ARBA" id="ARBA00004442"/>
    </source>
</evidence>
<comment type="caution">
    <text evidence="9">The sequence shown here is derived from an EMBL/GenBank/DDBJ whole genome shotgun (WGS) entry which is preliminary data.</text>
</comment>
<feature type="coiled-coil region" evidence="8">
    <location>
        <begin position="314"/>
        <end position="373"/>
    </location>
</feature>
<dbReference type="Pfam" id="PF02321">
    <property type="entry name" value="OEP"/>
    <property type="match status" value="2"/>
</dbReference>
<dbReference type="SUPFAM" id="SSF56954">
    <property type="entry name" value="Outer membrane efflux proteins (OEP)"/>
    <property type="match status" value="1"/>
</dbReference>
<evidence type="ECO:0000313" key="10">
    <source>
        <dbReference type="Proteomes" id="UP000325291"/>
    </source>
</evidence>
<dbReference type="Gene3D" id="1.20.1600.10">
    <property type="entry name" value="Outer membrane efflux proteins (OEP)"/>
    <property type="match status" value="1"/>
</dbReference>
<name>A0A5A9Z5H4_9RHOB</name>
<keyword evidence="6" id="KW-0472">Membrane</keyword>
<keyword evidence="8" id="KW-0175">Coiled coil</keyword>
<dbReference type="PANTHER" id="PTHR30026:SF22">
    <property type="entry name" value="OUTER MEMBRANE EFFLUX PROTEIN"/>
    <property type="match status" value="1"/>
</dbReference>
<evidence type="ECO:0000256" key="4">
    <source>
        <dbReference type="ARBA" id="ARBA00022452"/>
    </source>
</evidence>
<dbReference type="InterPro" id="IPR003423">
    <property type="entry name" value="OMP_efflux"/>
</dbReference>
<dbReference type="GO" id="GO:0015288">
    <property type="term" value="F:porin activity"/>
    <property type="evidence" value="ECO:0007669"/>
    <property type="project" value="TreeGrafter"/>
</dbReference>
<comment type="similarity">
    <text evidence="2">Belongs to the outer membrane factor (OMF) (TC 1.B.17) family.</text>
</comment>
<keyword evidence="7" id="KW-0998">Cell outer membrane</keyword>
<keyword evidence="4" id="KW-1134">Transmembrane beta strand</keyword>
<evidence type="ECO:0000256" key="6">
    <source>
        <dbReference type="ARBA" id="ARBA00023136"/>
    </source>
</evidence>
<dbReference type="AlphaFoldDB" id="A0A5A9Z5H4"/>
<dbReference type="GO" id="GO:0015562">
    <property type="term" value="F:efflux transmembrane transporter activity"/>
    <property type="evidence" value="ECO:0007669"/>
    <property type="project" value="InterPro"/>
</dbReference>
<organism evidence="9 10">
    <name type="scientific">Aquicoccus porphyridii</name>
    <dbReference type="NCBI Taxonomy" id="1852029"/>
    <lineage>
        <taxon>Bacteria</taxon>
        <taxon>Pseudomonadati</taxon>
        <taxon>Pseudomonadota</taxon>
        <taxon>Alphaproteobacteria</taxon>
        <taxon>Rhodobacterales</taxon>
        <taxon>Paracoccaceae</taxon>
        <taxon>Aquicoccus</taxon>
    </lineage>
</organism>
<dbReference type="GO" id="GO:1990281">
    <property type="term" value="C:efflux pump complex"/>
    <property type="evidence" value="ECO:0007669"/>
    <property type="project" value="TreeGrafter"/>
</dbReference>
<keyword evidence="10" id="KW-1185">Reference proteome</keyword>
<proteinExistence type="inferred from homology"/>
<gene>
    <name evidence="9" type="ORF">FLO80_16760</name>
</gene>
<sequence length="430" mass="47340">MSQGAKMRKGRVGARMRRLPIWPIAFLAVLLTLPLASSAQTLREAVVLGSQRDPTIAALREQVAAETSNVEISRDARRPQLNISGDTGDNGGDLGINLTVTQLLADWGLSKSQIAEAEAERVKVVAMLKSEVEDFTLAMSEAYFEIVIAKAKIARTQEYVRFTNRQERYSRDRVRAGLANSAEVARARLEISRAEEELFQHRMDYDIALAEVEFLLGQPLKQVSPPPALAFLDRLKSSREVITAVVGAPDYVSASADVAIARAGVSAARASRKPQLKLEATVRQDLTGGRGRSSAVGITAGMDLTSSGFRGRAVIAAEQRMKAADQRLRAVEKNLQNEVRTYRQRLEALRVSKRSLQAQVSDARDVLRAFEEQFRAGQRELQDLLSTGRDLYEAEISAIDTADELNRMEYKAAQSVGLLGAMLLSTKREK</sequence>
<evidence type="ECO:0000256" key="7">
    <source>
        <dbReference type="ARBA" id="ARBA00023237"/>
    </source>
</evidence>
<protein>
    <recommendedName>
        <fullName evidence="11">TolC family protein</fullName>
    </recommendedName>
</protein>
<dbReference type="GO" id="GO:0009279">
    <property type="term" value="C:cell outer membrane"/>
    <property type="evidence" value="ECO:0007669"/>
    <property type="project" value="UniProtKB-SubCell"/>
</dbReference>
<reference evidence="9 10" key="1">
    <citation type="submission" date="2019-07" db="EMBL/GenBank/DDBJ databases">
        <title>Aquicoccus porphyridii gen. nov., sp. nov., isolated from a small marine red alga, Porphyridium marinum.</title>
        <authorList>
            <person name="Liu L."/>
        </authorList>
    </citation>
    <scope>NUCLEOTIDE SEQUENCE [LARGE SCALE GENOMIC DNA]</scope>
    <source>
        <strain evidence="9 10">L1 8-17</strain>
    </source>
</reference>
<keyword evidence="3" id="KW-0813">Transport</keyword>
<dbReference type="RefSeq" id="WP_111367645.1">
    <property type="nucleotide sequence ID" value="NZ_JASHJG010000023.1"/>
</dbReference>
<comment type="subcellular location">
    <subcellularLocation>
        <location evidence="1">Cell outer membrane</location>
    </subcellularLocation>
</comment>
<evidence type="ECO:0000256" key="2">
    <source>
        <dbReference type="ARBA" id="ARBA00007613"/>
    </source>
</evidence>
<dbReference type="Proteomes" id="UP000325291">
    <property type="component" value="Unassembled WGS sequence"/>
</dbReference>
<dbReference type="PANTHER" id="PTHR30026">
    <property type="entry name" value="OUTER MEMBRANE PROTEIN TOLC"/>
    <property type="match status" value="1"/>
</dbReference>
<evidence type="ECO:0000256" key="3">
    <source>
        <dbReference type="ARBA" id="ARBA00022448"/>
    </source>
</evidence>